<reference evidence="1 2" key="1">
    <citation type="submission" date="2019-04" db="EMBL/GenBank/DDBJ databases">
        <title>Lactobacillus gasseri 7171 assembly.</title>
        <authorList>
            <person name="Joris B.R."/>
            <person name="Giguere D."/>
        </authorList>
    </citation>
    <scope>NUCLEOTIDE SEQUENCE [LARGE SCALE GENOMIC DNA]</scope>
    <source>
        <strain evidence="1 2">7171</strain>
    </source>
</reference>
<proteinExistence type="predicted"/>
<protein>
    <submittedName>
        <fullName evidence="1">Uncharacterized protein</fullName>
    </submittedName>
</protein>
<dbReference type="EMBL" id="SRMD01000091">
    <property type="protein sequence ID" value="TQW14680.1"/>
    <property type="molecule type" value="Genomic_DNA"/>
</dbReference>
<organism evidence="1 2">
    <name type="scientific">Lactobacillus gasseri</name>
    <dbReference type="NCBI Taxonomy" id="1596"/>
    <lineage>
        <taxon>Bacteria</taxon>
        <taxon>Bacillati</taxon>
        <taxon>Bacillota</taxon>
        <taxon>Bacilli</taxon>
        <taxon>Lactobacillales</taxon>
        <taxon>Lactobacillaceae</taxon>
        <taxon>Lactobacillus</taxon>
    </lineage>
</organism>
<accession>A0ABY3BEP2</accession>
<dbReference type="RefSeq" id="WP_101884414.1">
    <property type="nucleotide sequence ID" value="NZ_JASOUT010000001.1"/>
</dbReference>
<keyword evidence="2" id="KW-1185">Reference proteome</keyword>
<sequence>MVELKFAWRKEKREGLPKEDQEDLSLDHQKRHIDFLKRLDRIIKVEKKNGSLVNVPDSNKDLVKIQRENNVFFDDKRESSLDPEKLDAIIDCITKGFSLTDTTHLAHCSATTVKHAMCNAGLSLRPPFRYRLKAIQKGKIDFYARNTRQLSNYTDLSFHKLKNKELLKLKGYRLSKVHKLWYQIPNNVFYSAIDAETIYLKKGIHSFENKNLIVQRTEVR</sequence>
<comment type="caution">
    <text evidence="1">The sequence shown here is derived from an EMBL/GenBank/DDBJ whole genome shotgun (WGS) entry which is preliminary data.</text>
</comment>
<evidence type="ECO:0000313" key="1">
    <source>
        <dbReference type="EMBL" id="TQW14680.1"/>
    </source>
</evidence>
<evidence type="ECO:0000313" key="2">
    <source>
        <dbReference type="Proteomes" id="UP000316012"/>
    </source>
</evidence>
<dbReference type="Proteomes" id="UP000316012">
    <property type="component" value="Unassembled WGS sequence"/>
</dbReference>
<gene>
    <name evidence="1" type="ORF">FIPPAONL_01632</name>
</gene>
<name>A0ABY3BEP2_LACGS</name>